<evidence type="ECO:0000256" key="5">
    <source>
        <dbReference type="ARBA" id="ARBA00022679"/>
    </source>
</evidence>
<dbReference type="InterPro" id="IPR018513">
    <property type="entry name" value="Cell_synthase_bac"/>
</dbReference>
<dbReference type="Gene3D" id="2.40.10.220">
    <property type="entry name" value="predicted glycosyltransferase like domains"/>
    <property type="match status" value="1"/>
</dbReference>
<accession>A0A963YSQ1</accession>
<keyword evidence="5 11" id="KW-0808">Transferase</keyword>
<sequence length="1513" mass="164137">MSDLFNNKISGIVCLVVGIAMLASIATVPLTVGQQAAVGVATAVLFLVANRFSDKRVTLFLSILSLAMSARYIYWRATETLTFQTTTQLLLGSLLVIAEFYAVVVLVLGYIQTAWPLSRKPVPLPDNPEEWPTVDVYIPTYNESMDVVRATVLACAALDYPTDKFRVYILDDGKRDEFRRFAAEAGVGYLIRPNNKHAKAGNLNHAMTVTKGEFITIFDCDHIPVRAFLQLTVGWLVREKNLAMVQTPHHFYSPDPFQRNLAAGQRVPPEGNLFYGLLQDGNDYWDATFFCGSCAVIRRAAIESIGGFATETVTEDAHTMLKLHRRGWSSGYQKIPLAAGLATERLILHIGQRIRWARGMMQIFRLDNPLMGPGLQLGQRLCYMNAMVHFFFGIPRLIFLVSPLAYLLLFQNMIAASPFAIAAYAIPHIFHSVATASRIQRNWRHSFWSEIYETVLALFLVRVTIVTMLNPRAGKFNVTDKGGTLNQGFFDLRAVYPNIICAFVVFLGILRGVYSMIFWKTTTLEFQALLLNTVWATISLLILLAALAVGRERQQLRARARVRVDLPAIVHLSDGRVFTGRVQNLSQSGARTLVTRPEEMPDDQEILLEIPLPSGSALIPSRYLRWNEKEMLLNFEPKTLADESAIIQSVFGRADAWVEWTDFPKDRPLVSLWNVLHSIGGLFRPPEKVQATPQEKAQIEAAIRSGLARANMGMTGDAPAPAAAASKTAAAAGVVLLLLALTPFAAHAQTTTIRPLPTAAATGDGVPLPNISVPNPAATPSPSPAATAPAAQPAAAAPAAAIPTGSVDTQTFTLKQLGASGQLALRGTSSLQGVQFGVRSDEVVTGATLNLSGAMSPALIPALSNITVTLNDQYVGTIPVAQHQSNFTLSLPINPVFFQGANSLNFRLTGAYTQQCNDLLSGLIWGTVYNNSTITLTVQHLPPQRDLGQLPLPFFDQHDNSMLMLPFVLPGQPDDATLQAAGIVASWFGQQADFRSASFPVSTTPPSGNAVMVVVGNNNNLPGLPPITGPSVSLIPNPTDPLGTLLVIAGRDGSEAVQAATALALGYRTMGGTTVQVTPPDVPPRQPYDAPAWLSTNKPIRLGQITDSHNLNGTGYDTLVQVSFRVPPDLYTWRDRGFPLNVAFRAPPAPIENLALSRLDIGINGIYLHSIPLAQAETGAWWRDWLPVIGATGPFHTVYVPPYDVFGANALQFFFDTRPLNRGACVAAPADPTLGIDPNSTISLGRAYHFAAMPNLAFFVSAGFPFTQMADLSNTAVMVPDTPSTGELSAYLRLMGRFGYWTGYPTLRATVVRPEEEASMHDKDIVAIGTIAHLGSLTDVMQNMPLSLDNGQMTLKLNDSPLGTIYQLFGGGHRNDQQRAAATLSAATNQDTAIVASGRSPFGSGHHTVVALLAGTPQGLDTIMTGFTDPTLNPLIQGDFSILSGGQVTSYRLQPTYTVGSIPFWMWPSYMLRNQPLMIVIVMIIGCVLLTLALHATLRRRAAVRLKALGEDQ</sequence>
<evidence type="ECO:0000256" key="1">
    <source>
        <dbReference type="ARBA" id="ARBA00004429"/>
    </source>
</evidence>
<dbReference type="GO" id="GO:0035438">
    <property type="term" value="F:cyclic-di-GMP binding"/>
    <property type="evidence" value="ECO:0007669"/>
    <property type="project" value="InterPro"/>
</dbReference>
<evidence type="ECO:0000256" key="9">
    <source>
        <dbReference type="ARBA" id="ARBA00023136"/>
    </source>
</evidence>
<dbReference type="PRINTS" id="PR01439">
    <property type="entry name" value="CELLSNTHASEA"/>
</dbReference>
<keyword evidence="16" id="KW-1185">Reference proteome</keyword>
<evidence type="ECO:0000256" key="11">
    <source>
        <dbReference type="RuleBase" id="RU365020"/>
    </source>
</evidence>
<keyword evidence="6 11" id="KW-0812">Transmembrane</keyword>
<dbReference type="InterPro" id="IPR005150">
    <property type="entry name" value="Cellulose_synth"/>
</dbReference>
<feature type="domain" description="PilZ" evidence="14">
    <location>
        <begin position="555"/>
        <end position="651"/>
    </location>
</feature>
<dbReference type="GO" id="GO:0005886">
    <property type="term" value="C:plasma membrane"/>
    <property type="evidence" value="ECO:0007669"/>
    <property type="project" value="UniProtKB-SubCell"/>
</dbReference>
<dbReference type="Gene3D" id="2.60.120.260">
    <property type="entry name" value="Galactose-binding domain-like"/>
    <property type="match status" value="2"/>
</dbReference>
<comment type="subcellular location">
    <subcellularLocation>
        <location evidence="1">Cell inner membrane</location>
        <topology evidence="1">Multi-pass membrane protein</topology>
    </subcellularLocation>
</comment>
<feature type="transmembrane region" description="Helical" evidence="11">
    <location>
        <begin position="59"/>
        <end position="77"/>
    </location>
</feature>
<dbReference type="CDD" id="cd06421">
    <property type="entry name" value="CESA_CelA_like"/>
    <property type="match status" value="1"/>
</dbReference>
<organism evidence="15 16">
    <name type="scientific">Acidisoma silvae</name>
    <dbReference type="NCBI Taxonomy" id="2802396"/>
    <lineage>
        <taxon>Bacteria</taxon>
        <taxon>Pseudomonadati</taxon>
        <taxon>Pseudomonadota</taxon>
        <taxon>Alphaproteobacteria</taxon>
        <taxon>Acetobacterales</taxon>
        <taxon>Acidocellaceae</taxon>
        <taxon>Acidisoma</taxon>
    </lineage>
</organism>
<evidence type="ECO:0000256" key="12">
    <source>
        <dbReference type="SAM" id="MobiDB-lite"/>
    </source>
</evidence>
<comment type="function">
    <text evidence="11">Catalytic subunit of cellulose synthase. It polymerizes uridine 5'-diphosphate glucose to cellulose.</text>
</comment>
<gene>
    <name evidence="15" type="primary">bcsA</name>
    <name evidence="15" type="ORF">ASILVAE211_14315</name>
</gene>
<feature type="transmembrane region" description="Helical" evidence="11">
    <location>
        <begin position="89"/>
        <end position="111"/>
    </location>
</feature>
<evidence type="ECO:0000256" key="3">
    <source>
        <dbReference type="ARBA" id="ARBA00022519"/>
    </source>
</evidence>
<keyword evidence="3 11" id="KW-0997">Cell inner membrane</keyword>
<dbReference type="Pfam" id="PF03170">
    <property type="entry name" value="BcsB"/>
    <property type="match status" value="1"/>
</dbReference>
<dbReference type="Gene3D" id="3.90.550.10">
    <property type="entry name" value="Spore Coat Polysaccharide Biosynthesis Protein SpsA, Chain A"/>
    <property type="match status" value="1"/>
</dbReference>
<dbReference type="PANTHER" id="PTHR43867">
    <property type="entry name" value="CELLULOSE SYNTHASE CATALYTIC SUBUNIT A [UDP-FORMING]"/>
    <property type="match status" value="1"/>
</dbReference>
<feature type="transmembrane region" description="Helical" evidence="11">
    <location>
        <begin position="36"/>
        <end position="52"/>
    </location>
</feature>
<dbReference type="InterPro" id="IPR029044">
    <property type="entry name" value="Nucleotide-diphossugar_trans"/>
</dbReference>
<dbReference type="InterPro" id="IPR003919">
    <property type="entry name" value="Cell_synth_A"/>
</dbReference>
<feature type="transmembrane region" description="Helical" evidence="11">
    <location>
        <begin position="451"/>
        <end position="469"/>
    </location>
</feature>
<reference evidence="15" key="2">
    <citation type="submission" date="2021-01" db="EMBL/GenBank/DDBJ databases">
        <authorList>
            <person name="Mieszkin S."/>
            <person name="Pouder E."/>
            <person name="Alain K."/>
        </authorList>
    </citation>
    <scope>NUCLEOTIDE SEQUENCE</scope>
    <source>
        <strain evidence="15">HW T2.11</strain>
    </source>
</reference>
<dbReference type="SUPFAM" id="SSF141371">
    <property type="entry name" value="PilZ domain-like"/>
    <property type="match status" value="1"/>
</dbReference>
<keyword evidence="8 11" id="KW-1133">Transmembrane helix</keyword>
<reference evidence="15" key="1">
    <citation type="journal article" date="2021" name="Microorganisms">
        <title>Acidisoma silvae sp. nov. and Acidisomacellulosilytica sp. nov., Two Acidophilic Bacteria Isolated from Decaying Wood, Hydrolyzing Cellulose and Producing Poly-3-hydroxybutyrate.</title>
        <authorList>
            <person name="Mieszkin S."/>
            <person name="Pouder E."/>
            <person name="Uroz S."/>
            <person name="Simon-Colin C."/>
            <person name="Alain K."/>
        </authorList>
    </citation>
    <scope>NUCLEOTIDE SEQUENCE</scope>
    <source>
        <strain evidence="15">HW T2.11</strain>
    </source>
</reference>
<comment type="cofactor">
    <cofactor evidence="11">
        <name>Mg(2+)</name>
        <dbReference type="ChEBI" id="CHEBI:18420"/>
    </cofactor>
</comment>
<feature type="transmembrane region" description="Helical" evidence="11">
    <location>
        <begin position="495"/>
        <end position="517"/>
    </location>
</feature>
<evidence type="ECO:0000313" key="16">
    <source>
        <dbReference type="Proteomes" id="UP000708298"/>
    </source>
</evidence>
<evidence type="ECO:0000313" key="15">
    <source>
        <dbReference type="EMBL" id="MCB8876364.1"/>
    </source>
</evidence>
<keyword evidence="2 11" id="KW-1003">Cell membrane</keyword>
<evidence type="ECO:0000256" key="6">
    <source>
        <dbReference type="ARBA" id="ARBA00022692"/>
    </source>
</evidence>
<feature type="transmembrane region" description="Helical" evidence="11">
    <location>
        <begin position="381"/>
        <end position="399"/>
    </location>
</feature>
<dbReference type="GO" id="GO:0016760">
    <property type="term" value="F:cellulose synthase (UDP-forming) activity"/>
    <property type="evidence" value="ECO:0007669"/>
    <property type="project" value="UniProtKB-EC"/>
</dbReference>
<dbReference type="SUPFAM" id="SSF53448">
    <property type="entry name" value="Nucleotide-diphospho-sugar transferases"/>
    <property type="match status" value="1"/>
</dbReference>
<comment type="catalytic activity">
    <reaction evidence="10 11">
        <text>[(1-&gt;4)-beta-D-glucosyl](n) + UDP-alpha-D-glucose = [(1-&gt;4)-beta-D-glucosyl](n+1) + UDP + H(+)</text>
        <dbReference type="Rhea" id="RHEA:19929"/>
        <dbReference type="Rhea" id="RHEA-COMP:10033"/>
        <dbReference type="Rhea" id="RHEA-COMP:10034"/>
        <dbReference type="ChEBI" id="CHEBI:15378"/>
        <dbReference type="ChEBI" id="CHEBI:18246"/>
        <dbReference type="ChEBI" id="CHEBI:58223"/>
        <dbReference type="ChEBI" id="CHEBI:58885"/>
        <dbReference type="EC" id="2.4.1.12"/>
    </reaction>
</comment>
<dbReference type="NCBIfam" id="TIGR03030">
    <property type="entry name" value="CelA"/>
    <property type="match status" value="1"/>
</dbReference>
<feature type="transmembrane region" description="Helical" evidence="11">
    <location>
        <begin position="12"/>
        <end position="30"/>
    </location>
</feature>
<dbReference type="RefSeq" id="WP_227322023.1">
    <property type="nucleotide sequence ID" value="NZ_JAESVB010000006.1"/>
</dbReference>
<keyword evidence="9 11" id="KW-0472">Membrane</keyword>
<dbReference type="Pfam" id="PF07238">
    <property type="entry name" value="PilZ"/>
    <property type="match status" value="1"/>
</dbReference>
<evidence type="ECO:0000256" key="4">
    <source>
        <dbReference type="ARBA" id="ARBA00022676"/>
    </source>
</evidence>
<proteinExistence type="predicted"/>
<dbReference type="InterPro" id="IPR009875">
    <property type="entry name" value="PilZ_domain"/>
</dbReference>
<dbReference type="EC" id="2.4.1.12" evidence="11"/>
<feature type="domain" description="Glycosyltransferase 2-like" evidence="13">
    <location>
        <begin position="136"/>
        <end position="305"/>
    </location>
</feature>
<dbReference type="Pfam" id="PF00535">
    <property type="entry name" value="Glycos_transf_2"/>
    <property type="match status" value="1"/>
</dbReference>
<feature type="transmembrane region" description="Helical" evidence="11">
    <location>
        <begin position="529"/>
        <end position="549"/>
    </location>
</feature>
<dbReference type="PANTHER" id="PTHR43867:SF2">
    <property type="entry name" value="CELLULOSE SYNTHASE CATALYTIC SUBUNIT A [UDP-FORMING]"/>
    <property type="match status" value="1"/>
</dbReference>
<dbReference type="GO" id="GO:0030244">
    <property type="term" value="P:cellulose biosynthetic process"/>
    <property type="evidence" value="ECO:0007669"/>
    <property type="project" value="UniProtKB-KW"/>
</dbReference>
<feature type="transmembrane region" description="Helical" evidence="11">
    <location>
        <begin position="1477"/>
        <end position="1498"/>
    </location>
</feature>
<evidence type="ECO:0000256" key="7">
    <source>
        <dbReference type="ARBA" id="ARBA00022916"/>
    </source>
</evidence>
<evidence type="ECO:0000256" key="10">
    <source>
        <dbReference type="ARBA" id="ARBA00048682"/>
    </source>
</evidence>
<name>A0A963YSQ1_9PROT</name>
<evidence type="ECO:0000259" key="14">
    <source>
        <dbReference type="Pfam" id="PF07238"/>
    </source>
</evidence>
<comment type="pathway">
    <text evidence="11">Glycan metabolism; bacterial cellulose biosynthesis.</text>
</comment>
<dbReference type="GO" id="GO:0006011">
    <property type="term" value="P:UDP-alpha-D-glucose metabolic process"/>
    <property type="evidence" value="ECO:0007669"/>
    <property type="project" value="InterPro"/>
</dbReference>
<dbReference type="Pfam" id="PF03552">
    <property type="entry name" value="Cellulose_synt"/>
    <property type="match status" value="1"/>
</dbReference>
<keyword evidence="11" id="KW-0973">c-di-GMP</keyword>
<dbReference type="EMBL" id="JAESVB010000006">
    <property type="protein sequence ID" value="MCB8876364.1"/>
    <property type="molecule type" value="Genomic_DNA"/>
</dbReference>
<feature type="transmembrane region" description="Helical" evidence="11">
    <location>
        <begin position="405"/>
        <end position="430"/>
    </location>
</feature>
<feature type="region of interest" description="Disordered" evidence="12">
    <location>
        <begin position="767"/>
        <end position="792"/>
    </location>
</feature>
<dbReference type="InterPro" id="IPR050321">
    <property type="entry name" value="Glycosyltr_2/OpgH_subfam"/>
</dbReference>
<keyword evidence="4 11" id="KW-0328">Glycosyltransferase</keyword>
<dbReference type="InterPro" id="IPR001173">
    <property type="entry name" value="Glyco_trans_2-like"/>
</dbReference>
<keyword evidence="7 11" id="KW-0135">Cellulose biosynthesis</keyword>
<protein>
    <recommendedName>
        <fullName evidence="11">Cellulose synthase catalytic subunit [UDP-forming]</fullName>
        <ecNumber evidence="11">2.4.1.12</ecNumber>
    </recommendedName>
</protein>
<evidence type="ECO:0000256" key="8">
    <source>
        <dbReference type="ARBA" id="ARBA00022989"/>
    </source>
</evidence>
<dbReference type="Proteomes" id="UP000708298">
    <property type="component" value="Unassembled WGS sequence"/>
</dbReference>
<evidence type="ECO:0000259" key="13">
    <source>
        <dbReference type="Pfam" id="PF00535"/>
    </source>
</evidence>
<evidence type="ECO:0000256" key="2">
    <source>
        <dbReference type="ARBA" id="ARBA00022475"/>
    </source>
</evidence>
<comment type="caution">
    <text evidence="15">The sequence shown here is derived from an EMBL/GenBank/DDBJ whole genome shotgun (WGS) entry which is preliminary data.</text>
</comment>